<evidence type="ECO:0000313" key="2">
    <source>
        <dbReference type="EMBL" id="SPD47606.1"/>
    </source>
</evidence>
<evidence type="ECO:0000256" key="1">
    <source>
        <dbReference type="SAM" id="MobiDB-lite"/>
    </source>
</evidence>
<name>A0A375H9P0_9BURK</name>
<organism evidence="2 3">
    <name type="scientific">Cupriavidus neocaledonicus</name>
    <dbReference type="NCBI Taxonomy" id="1040979"/>
    <lineage>
        <taxon>Bacteria</taxon>
        <taxon>Pseudomonadati</taxon>
        <taxon>Pseudomonadota</taxon>
        <taxon>Betaproteobacteria</taxon>
        <taxon>Burkholderiales</taxon>
        <taxon>Burkholderiaceae</taxon>
        <taxon>Cupriavidus</taxon>
    </lineage>
</organism>
<protein>
    <submittedName>
        <fullName evidence="2">Uncharacterized protein</fullName>
    </submittedName>
</protein>
<reference evidence="2 3" key="1">
    <citation type="submission" date="2018-01" db="EMBL/GenBank/DDBJ databases">
        <authorList>
            <person name="Clerissi C."/>
        </authorList>
    </citation>
    <scope>NUCLEOTIDE SEQUENCE [LARGE SCALE GENOMIC DNA]</scope>
    <source>
        <strain evidence="2">Cupriavidus taiwanensis STM 6160</strain>
    </source>
</reference>
<feature type="region of interest" description="Disordered" evidence="1">
    <location>
        <begin position="1"/>
        <end position="37"/>
    </location>
</feature>
<evidence type="ECO:0000313" key="3">
    <source>
        <dbReference type="Proteomes" id="UP000255168"/>
    </source>
</evidence>
<dbReference type="Proteomes" id="UP000255168">
    <property type="component" value="Chromosome I"/>
</dbReference>
<dbReference type="AlphaFoldDB" id="A0A375H9P0"/>
<feature type="compositionally biased region" description="Basic and acidic residues" evidence="1">
    <location>
        <begin position="28"/>
        <end position="37"/>
    </location>
</feature>
<feature type="compositionally biased region" description="Basic and acidic residues" evidence="1">
    <location>
        <begin position="1"/>
        <end position="10"/>
    </location>
</feature>
<gene>
    <name evidence="2" type="ORF">CBM2607_12546</name>
</gene>
<sequence>MAGFARERRVAGQRAPCQCDGATAAAAHPRDPGRAHHVPDAIQCGLRRAAAAGDRGAARKGLALLHLYRRGRLPFHVFVGPAAADRGGAGRRHARRLRRMSGAKFAYSN</sequence>
<proteinExistence type="predicted"/>
<dbReference type="EMBL" id="LT984806">
    <property type="protein sequence ID" value="SPD47606.1"/>
    <property type="molecule type" value="Genomic_DNA"/>
</dbReference>
<accession>A0A375H9P0</accession>